<evidence type="ECO:0000313" key="13">
    <source>
        <dbReference type="EMBL" id="MDN3609888.1"/>
    </source>
</evidence>
<accession>A0ABT8BSH5</accession>
<keyword evidence="9" id="KW-0472">Membrane</keyword>
<gene>
    <name evidence="13" type="ORF">QWZ16_09275</name>
</gene>
<keyword evidence="14" id="KW-1185">Reference proteome</keyword>
<evidence type="ECO:0000256" key="9">
    <source>
        <dbReference type="ARBA" id="ARBA00023136"/>
    </source>
</evidence>
<evidence type="ECO:0000256" key="5">
    <source>
        <dbReference type="ARBA" id="ARBA00022519"/>
    </source>
</evidence>
<dbReference type="PANTHER" id="PTHR33446:SF14">
    <property type="entry name" value="PROTEIN TONB"/>
    <property type="match status" value="1"/>
</dbReference>
<dbReference type="SUPFAM" id="SSF74653">
    <property type="entry name" value="TolA/TonB C-terminal domain"/>
    <property type="match status" value="1"/>
</dbReference>
<dbReference type="PRINTS" id="PR01374">
    <property type="entry name" value="TONBPROTEIN"/>
</dbReference>
<comment type="caution">
    <text evidence="13">The sequence shown here is derived from an EMBL/GenBank/DDBJ whole genome shotgun (WGS) entry which is preliminary data.</text>
</comment>
<name>A0ABT8BSH5_9VIBR</name>
<evidence type="ECO:0000256" key="11">
    <source>
        <dbReference type="SAM" id="MobiDB-lite"/>
    </source>
</evidence>
<dbReference type="Gene3D" id="3.30.1150.10">
    <property type="match status" value="1"/>
</dbReference>
<reference evidence="14" key="1">
    <citation type="journal article" date="2019" name="Int. J. Syst. Evol. Microbiol.">
        <title>The Global Catalogue of Microorganisms (GCM) 10K type strain sequencing project: providing services to taxonomists for standard genome sequencing and annotation.</title>
        <authorList>
            <consortium name="The Broad Institute Genomics Platform"/>
            <consortium name="The Broad Institute Genome Sequencing Center for Infectious Disease"/>
            <person name="Wu L."/>
            <person name="Ma J."/>
        </authorList>
    </citation>
    <scope>NUCLEOTIDE SEQUENCE [LARGE SCALE GENOMIC DNA]</scope>
    <source>
        <strain evidence="14">CECT 7398</strain>
    </source>
</reference>
<dbReference type="EMBL" id="JAUFQC010000001">
    <property type="protein sequence ID" value="MDN3609888.1"/>
    <property type="molecule type" value="Genomic_DNA"/>
</dbReference>
<evidence type="ECO:0000256" key="1">
    <source>
        <dbReference type="ARBA" id="ARBA00004383"/>
    </source>
</evidence>
<dbReference type="InterPro" id="IPR037682">
    <property type="entry name" value="TonB_C"/>
</dbReference>
<keyword evidence="3 10" id="KW-0813">Transport</keyword>
<keyword evidence="5 10" id="KW-0997">Cell inner membrane</keyword>
<dbReference type="InterPro" id="IPR003538">
    <property type="entry name" value="TonB"/>
</dbReference>
<organism evidence="13 14">
    <name type="scientific">Vibrio ostreicida</name>
    <dbReference type="NCBI Taxonomy" id="526588"/>
    <lineage>
        <taxon>Bacteria</taxon>
        <taxon>Pseudomonadati</taxon>
        <taxon>Pseudomonadota</taxon>
        <taxon>Gammaproteobacteria</taxon>
        <taxon>Vibrionales</taxon>
        <taxon>Vibrionaceae</taxon>
        <taxon>Vibrio</taxon>
    </lineage>
</organism>
<keyword evidence="10" id="KW-0735">Signal-anchor</keyword>
<evidence type="ECO:0000256" key="10">
    <source>
        <dbReference type="RuleBase" id="RU362123"/>
    </source>
</evidence>
<keyword evidence="4 10" id="KW-1003">Cell membrane</keyword>
<protein>
    <recommendedName>
        <fullName evidence="10">Protein TonB</fullName>
    </recommendedName>
</protein>
<dbReference type="Pfam" id="PF03544">
    <property type="entry name" value="TonB_C"/>
    <property type="match status" value="1"/>
</dbReference>
<feature type="region of interest" description="Disordered" evidence="11">
    <location>
        <begin position="53"/>
        <end position="75"/>
    </location>
</feature>
<dbReference type="NCBIfam" id="TIGR01352">
    <property type="entry name" value="tonB_Cterm"/>
    <property type="match status" value="1"/>
</dbReference>
<evidence type="ECO:0000256" key="2">
    <source>
        <dbReference type="ARBA" id="ARBA00006555"/>
    </source>
</evidence>
<evidence type="ECO:0000256" key="8">
    <source>
        <dbReference type="ARBA" id="ARBA00022989"/>
    </source>
</evidence>
<evidence type="ECO:0000256" key="7">
    <source>
        <dbReference type="ARBA" id="ARBA00022927"/>
    </source>
</evidence>
<dbReference type="Proteomes" id="UP001238540">
    <property type="component" value="Unassembled WGS sequence"/>
</dbReference>
<dbReference type="InterPro" id="IPR006260">
    <property type="entry name" value="TonB/TolA_C"/>
</dbReference>
<proteinExistence type="inferred from homology"/>
<comment type="subcellular location">
    <subcellularLocation>
        <location evidence="1 10">Cell inner membrane</location>
        <topology evidence="1 10">Single-pass membrane protein</topology>
        <orientation evidence="1 10">Periplasmic side</orientation>
    </subcellularLocation>
</comment>
<feature type="domain" description="TonB C-terminal" evidence="12">
    <location>
        <begin position="112"/>
        <end position="204"/>
    </location>
</feature>
<dbReference type="PROSITE" id="PS52015">
    <property type="entry name" value="TONB_CTD"/>
    <property type="match status" value="1"/>
</dbReference>
<sequence>MGRFLIAAPFALVGTLGLFSLMAMMVDMDNRSDESSQPVSFNMVMVDNEQQVNRRRRTIPKPPETPEIPEQKALTQSSTKLDQFSSIPKTSLALNTNVQGLSIIAPTFGDFNVSQQVLPLYRVEPRYPTKAKKRRVEGYVVLVFTIDPTGKPVDIQISDASPKRMFEREAITALKKWRYQPKLVDGVAVSQVGRSARVEFKLPK</sequence>
<evidence type="ECO:0000256" key="3">
    <source>
        <dbReference type="ARBA" id="ARBA00022448"/>
    </source>
</evidence>
<evidence type="ECO:0000256" key="6">
    <source>
        <dbReference type="ARBA" id="ARBA00022692"/>
    </source>
</evidence>
<evidence type="ECO:0000313" key="14">
    <source>
        <dbReference type="Proteomes" id="UP001238540"/>
    </source>
</evidence>
<keyword evidence="6" id="KW-0812">Transmembrane</keyword>
<evidence type="ECO:0000259" key="12">
    <source>
        <dbReference type="PROSITE" id="PS52015"/>
    </source>
</evidence>
<dbReference type="RefSeq" id="WP_076587686.1">
    <property type="nucleotide sequence ID" value="NZ_JABEYA020000012.1"/>
</dbReference>
<keyword evidence="7 10" id="KW-0653">Protein transport</keyword>
<dbReference type="InterPro" id="IPR051045">
    <property type="entry name" value="TonB-dependent_transducer"/>
</dbReference>
<evidence type="ECO:0000256" key="4">
    <source>
        <dbReference type="ARBA" id="ARBA00022475"/>
    </source>
</evidence>
<comment type="function">
    <text evidence="10">Interacts with outer membrane receptor proteins that carry out high-affinity binding and energy dependent uptake into the periplasmic space of specific substrates. It could act to transduce energy from the cytoplasmic membrane to specific energy-requiring processes in the outer membrane, resulting in the release into the periplasm of ligands bound by these outer membrane proteins.</text>
</comment>
<dbReference type="PANTHER" id="PTHR33446">
    <property type="entry name" value="PROTEIN TONB-RELATED"/>
    <property type="match status" value="1"/>
</dbReference>
<keyword evidence="8" id="KW-1133">Transmembrane helix</keyword>
<comment type="similarity">
    <text evidence="2 10">Belongs to the TonB family.</text>
</comment>